<dbReference type="Pfam" id="PF01420">
    <property type="entry name" value="Methylase_S"/>
    <property type="match status" value="2"/>
</dbReference>
<keyword evidence="5" id="KW-0378">Hydrolase</keyword>
<organism evidence="5">
    <name type="scientific">Heyndrickxia faecalis</name>
    <dbReference type="NCBI Taxonomy" id="2824910"/>
    <lineage>
        <taxon>Bacteria</taxon>
        <taxon>Bacillati</taxon>
        <taxon>Bacillota</taxon>
        <taxon>Bacilli</taxon>
        <taxon>Bacillales</taxon>
        <taxon>Bacillaceae</taxon>
        <taxon>Heyndrickxia</taxon>
    </lineage>
</organism>
<evidence type="ECO:0000256" key="1">
    <source>
        <dbReference type="ARBA" id="ARBA00010923"/>
    </source>
</evidence>
<dbReference type="GO" id="GO:0016787">
    <property type="term" value="F:hydrolase activity"/>
    <property type="evidence" value="ECO:0007669"/>
    <property type="project" value="UniProtKB-KW"/>
</dbReference>
<keyword evidence="5" id="KW-0540">Nuclease</keyword>
<dbReference type="CDD" id="cd17278">
    <property type="entry name" value="RMtype1_S_LdeBORF1052P-TRD2-CR2"/>
    <property type="match status" value="1"/>
</dbReference>
<keyword evidence="2" id="KW-0680">Restriction system</keyword>
<dbReference type="InterPro" id="IPR052021">
    <property type="entry name" value="Type-I_RS_S_subunit"/>
</dbReference>
<dbReference type="GO" id="GO:0009307">
    <property type="term" value="P:DNA restriction-modification system"/>
    <property type="evidence" value="ECO:0007669"/>
    <property type="project" value="UniProtKB-KW"/>
</dbReference>
<dbReference type="GO" id="GO:0004519">
    <property type="term" value="F:endonuclease activity"/>
    <property type="evidence" value="ECO:0007669"/>
    <property type="project" value="UniProtKB-KW"/>
</dbReference>
<dbReference type="REBASE" id="839520">
    <property type="entry name" value="S.Hfa3ORF2940P"/>
</dbReference>
<dbReference type="RefSeq" id="WP_350346540.1">
    <property type="nucleotide sequence ID" value="NZ_CP158453.1"/>
</dbReference>
<reference evidence="5" key="1">
    <citation type="submission" date="2024-06" db="EMBL/GenBank/DDBJ databases">
        <authorList>
            <person name="Huang C.H."/>
            <person name="Ting Y.S."/>
            <person name="Cheng Y.H."/>
        </authorList>
    </citation>
    <scope>NUCLEOTIDE SEQUENCE</scope>
    <source>
        <strain evidence="5">TCI803</strain>
    </source>
</reference>
<evidence type="ECO:0000256" key="2">
    <source>
        <dbReference type="ARBA" id="ARBA00022747"/>
    </source>
</evidence>
<feature type="domain" description="Type I restriction modification DNA specificity" evidence="4">
    <location>
        <begin position="16"/>
        <end position="184"/>
    </location>
</feature>
<dbReference type="GeneID" id="93258524"/>
<dbReference type="EC" id="3.1.21.-" evidence="5"/>
<keyword evidence="5" id="KW-0255">Endonuclease</keyword>
<dbReference type="SUPFAM" id="SSF116734">
    <property type="entry name" value="DNA methylase specificity domain"/>
    <property type="match status" value="2"/>
</dbReference>
<dbReference type="Gene3D" id="1.10.287.1120">
    <property type="entry name" value="Bipartite methylase S protein"/>
    <property type="match status" value="1"/>
</dbReference>
<feature type="domain" description="Type I restriction modification DNA specificity" evidence="4">
    <location>
        <begin position="209"/>
        <end position="386"/>
    </location>
</feature>
<sequence>MRVVVCKNQQNILKEPFVKTKLGEVCNFKQGNQFGLEEQLNYPHEGYVRFLRIENYTQNSMDFRFVKVDDENKIIDEKDIVIVRYGASAGYVGRGFSGVLANNLFRVIPKERLDREFLYYLLTDERVYDYFQKSMIGGAMPALSFKIVENLKVQLPSLPEQQKIASILSTWDKAIELKEKLIEQKKQQKKGLMQKLLTGEVRLPGFDGEWEQVRLGELAKLQGGYAFKSSMFKEKGIPIVRISNILPEITDYNQEFVYYDEIKISDNFMVQYGDILIAMSGATTGKVGIYKKNEIAYLNQRVGKFVNLDKSKLDYGYLYYLVTSTKFKTQLTEELATGAQPNISSKQIENFKFKIPSINEQISISKILAQFDKFISLQEKELIYLKQQKKGLMQLLLTGKVRVKV</sequence>
<dbReference type="AlphaFoldDB" id="A0AAU7WHU2"/>
<dbReference type="Gene3D" id="3.90.220.20">
    <property type="entry name" value="DNA methylase specificity domains"/>
    <property type="match status" value="2"/>
</dbReference>
<gene>
    <name evidence="5" type="ORF">ABR335_02945</name>
</gene>
<comment type="similarity">
    <text evidence="1">Belongs to the type-I restriction system S methylase family.</text>
</comment>
<dbReference type="InterPro" id="IPR000055">
    <property type="entry name" value="Restrct_endonuc_typeI_TRD"/>
</dbReference>
<dbReference type="InterPro" id="IPR044946">
    <property type="entry name" value="Restrct_endonuc_typeI_TRD_sf"/>
</dbReference>
<protein>
    <submittedName>
        <fullName evidence="5">Restriction endonuclease subunit S</fullName>
        <ecNumber evidence="5">3.1.21.-</ecNumber>
    </submittedName>
</protein>
<evidence type="ECO:0000313" key="5">
    <source>
        <dbReference type="EMBL" id="XBX98582.1"/>
    </source>
</evidence>
<dbReference type="EMBL" id="CP158453">
    <property type="protein sequence ID" value="XBX98582.1"/>
    <property type="molecule type" value="Genomic_DNA"/>
</dbReference>
<keyword evidence="3" id="KW-0238">DNA-binding</keyword>
<dbReference type="PANTHER" id="PTHR30408:SF12">
    <property type="entry name" value="TYPE I RESTRICTION ENZYME MJAVIII SPECIFICITY SUBUNIT"/>
    <property type="match status" value="1"/>
</dbReference>
<evidence type="ECO:0000259" key="4">
    <source>
        <dbReference type="Pfam" id="PF01420"/>
    </source>
</evidence>
<dbReference type="CDD" id="cd17263">
    <property type="entry name" value="RMtype1_S_AbaB8300I-TRD1-CR1_like"/>
    <property type="match status" value="1"/>
</dbReference>
<dbReference type="GO" id="GO:0003677">
    <property type="term" value="F:DNA binding"/>
    <property type="evidence" value="ECO:0007669"/>
    <property type="project" value="UniProtKB-KW"/>
</dbReference>
<accession>A0AAU7WHU2</accession>
<evidence type="ECO:0000256" key="3">
    <source>
        <dbReference type="ARBA" id="ARBA00023125"/>
    </source>
</evidence>
<proteinExistence type="inferred from homology"/>
<dbReference type="PANTHER" id="PTHR30408">
    <property type="entry name" value="TYPE-1 RESTRICTION ENZYME ECOKI SPECIFICITY PROTEIN"/>
    <property type="match status" value="1"/>
</dbReference>
<name>A0AAU7WHU2_9BACI</name>